<evidence type="ECO:0000256" key="2">
    <source>
        <dbReference type="ARBA" id="ARBA00022723"/>
    </source>
</evidence>
<dbReference type="PANTHER" id="PTHR46569:SF1">
    <property type="entry name" value="E3 UBIQUITIN-PROTEIN LIGASE RFWD3-RELATED"/>
    <property type="match status" value="1"/>
</dbReference>
<dbReference type="WBParaSite" id="TCLT_0000988701-mRNA-1">
    <property type="protein sequence ID" value="TCLT_0000988701-mRNA-1"/>
    <property type="gene ID" value="TCLT_0000988701"/>
</dbReference>
<dbReference type="EMBL" id="UYYF01004903">
    <property type="protein sequence ID" value="VDN07542.1"/>
    <property type="molecule type" value="Genomic_DNA"/>
</dbReference>
<dbReference type="InterPro" id="IPR052639">
    <property type="entry name" value="TRAIP_ubiq-protein_ligase"/>
</dbReference>
<evidence type="ECO:0000256" key="4">
    <source>
        <dbReference type="ARBA" id="ARBA00022786"/>
    </source>
</evidence>
<dbReference type="GO" id="GO:0031461">
    <property type="term" value="C:cullin-RING ubiquitin ligase complex"/>
    <property type="evidence" value="ECO:0007669"/>
    <property type="project" value="UniProtKB-ARBA"/>
</dbReference>
<evidence type="ECO:0000256" key="1">
    <source>
        <dbReference type="ARBA" id="ARBA00004906"/>
    </source>
</evidence>
<reference evidence="11" key="1">
    <citation type="submission" date="2017-02" db="UniProtKB">
        <authorList>
            <consortium name="WormBaseParasite"/>
        </authorList>
    </citation>
    <scope>IDENTIFICATION</scope>
</reference>
<comment type="pathway">
    <text evidence="1">Protein modification; protein ubiquitination.</text>
</comment>
<dbReference type="STRING" id="103827.A0A0N5D9S0"/>
<evidence type="ECO:0000256" key="7">
    <source>
        <dbReference type="SAM" id="MobiDB-lite"/>
    </source>
</evidence>
<sequence length="84" mass="9793">MSALRCGHVFHLKCIKYWLNEQETCPECRKPTKLDEIFSSFYFHDDEDSKSTSDSYTESSSSNDSRDMADYNNLIEEVLTSAFF</sequence>
<evidence type="ECO:0000256" key="6">
    <source>
        <dbReference type="PROSITE-ProRule" id="PRU00175"/>
    </source>
</evidence>
<keyword evidence="2" id="KW-0479">Metal-binding</keyword>
<dbReference type="GO" id="GO:0090734">
    <property type="term" value="C:site of DNA damage"/>
    <property type="evidence" value="ECO:0007669"/>
    <property type="project" value="TreeGrafter"/>
</dbReference>
<evidence type="ECO:0000313" key="11">
    <source>
        <dbReference type="WBParaSite" id="TCLT_0000988701-mRNA-1"/>
    </source>
</evidence>
<keyword evidence="4" id="KW-0833">Ubl conjugation pathway</keyword>
<proteinExistence type="predicted"/>
<dbReference type="Pfam" id="PF12678">
    <property type="entry name" value="zf-rbx1"/>
    <property type="match status" value="1"/>
</dbReference>
<gene>
    <name evidence="9" type="ORF">TCLT_LOCUS9876</name>
</gene>
<dbReference type="GO" id="GO:0008270">
    <property type="term" value="F:zinc ion binding"/>
    <property type="evidence" value="ECO:0007669"/>
    <property type="project" value="UniProtKB-KW"/>
</dbReference>
<keyword evidence="10" id="KW-1185">Reference proteome</keyword>
<keyword evidence="3 6" id="KW-0863">Zinc-finger</keyword>
<organism evidence="11">
    <name type="scientific">Thelazia callipaeda</name>
    <name type="common">Oriental eyeworm</name>
    <name type="synonym">Parasitic nematode</name>
    <dbReference type="NCBI Taxonomy" id="103827"/>
    <lineage>
        <taxon>Eukaryota</taxon>
        <taxon>Metazoa</taxon>
        <taxon>Ecdysozoa</taxon>
        <taxon>Nematoda</taxon>
        <taxon>Chromadorea</taxon>
        <taxon>Rhabditida</taxon>
        <taxon>Spirurina</taxon>
        <taxon>Spiruromorpha</taxon>
        <taxon>Thelazioidea</taxon>
        <taxon>Thelaziidae</taxon>
        <taxon>Thelazia</taxon>
    </lineage>
</organism>
<dbReference type="InterPro" id="IPR024766">
    <property type="entry name" value="Znf_RING_H2"/>
</dbReference>
<dbReference type="GO" id="GO:0031297">
    <property type="term" value="P:replication fork processing"/>
    <property type="evidence" value="ECO:0007669"/>
    <property type="project" value="TreeGrafter"/>
</dbReference>
<name>A0A0N5D9S0_THECL</name>
<feature type="compositionally biased region" description="Low complexity" evidence="7">
    <location>
        <begin position="52"/>
        <end position="63"/>
    </location>
</feature>
<evidence type="ECO:0000259" key="8">
    <source>
        <dbReference type="PROSITE" id="PS50089"/>
    </source>
</evidence>
<dbReference type="GO" id="GO:0061630">
    <property type="term" value="F:ubiquitin protein ligase activity"/>
    <property type="evidence" value="ECO:0007669"/>
    <property type="project" value="TreeGrafter"/>
</dbReference>
<reference evidence="9 10" key="2">
    <citation type="submission" date="2018-11" db="EMBL/GenBank/DDBJ databases">
        <authorList>
            <consortium name="Pathogen Informatics"/>
        </authorList>
    </citation>
    <scope>NUCLEOTIDE SEQUENCE [LARGE SCALE GENOMIC DNA]</scope>
</reference>
<feature type="region of interest" description="Disordered" evidence="7">
    <location>
        <begin position="45"/>
        <end position="68"/>
    </location>
</feature>
<dbReference type="PROSITE" id="PS50089">
    <property type="entry name" value="ZF_RING_2"/>
    <property type="match status" value="1"/>
</dbReference>
<dbReference type="GO" id="GO:0005634">
    <property type="term" value="C:nucleus"/>
    <property type="evidence" value="ECO:0007669"/>
    <property type="project" value="TreeGrafter"/>
</dbReference>
<evidence type="ECO:0000256" key="3">
    <source>
        <dbReference type="ARBA" id="ARBA00022771"/>
    </source>
</evidence>
<dbReference type="InterPro" id="IPR013083">
    <property type="entry name" value="Znf_RING/FYVE/PHD"/>
</dbReference>
<keyword evidence="5" id="KW-0862">Zinc</keyword>
<protein>
    <submittedName>
        <fullName evidence="11">RING-type domain-containing protein</fullName>
    </submittedName>
</protein>
<accession>A0A0N5D9S0</accession>
<dbReference type="PANTHER" id="PTHR46569">
    <property type="entry name" value="E3 UBIQUITIN-PROTEIN LIGASE TRAIP"/>
    <property type="match status" value="1"/>
</dbReference>
<dbReference type="Proteomes" id="UP000276776">
    <property type="component" value="Unassembled WGS sequence"/>
</dbReference>
<dbReference type="OrthoDB" id="5831711at2759"/>
<feature type="domain" description="RING-type" evidence="8">
    <location>
        <begin position="6"/>
        <end position="29"/>
    </location>
</feature>
<dbReference type="SUPFAM" id="SSF57850">
    <property type="entry name" value="RING/U-box"/>
    <property type="match status" value="1"/>
</dbReference>
<dbReference type="InterPro" id="IPR001841">
    <property type="entry name" value="Znf_RING"/>
</dbReference>
<dbReference type="OMA" id="NEQETCP"/>
<dbReference type="Gene3D" id="3.30.40.10">
    <property type="entry name" value="Zinc/RING finger domain, C3HC4 (zinc finger)"/>
    <property type="match status" value="1"/>
</dbReference>
<dbReference type="AlphaFoldDB" id="A0A0N5D9S0"/>
<evidence type="ECO:0000313" key="9">
    <source>
        <dbReference type="EMBL" id="VDN07542.1"/>
    </source>
</evidence>
<evidence type="ECO:0000313" key="10">
    <source>
        <dbReference type="Proteomes" id="UP000276776"/>
    </source>
</evidence>
<evidence type="ECO:0000256" key="5">
    <source>
        <dbReference type="ARBA" id="ARBA00022833"/>
    </source>
</evidence>
<dbReference type="GO" id="GO:0016567">
    <property type="term" value="P:protein ubiquitination"/>
    <property type="evidence" value="ECO:0007669"/>
    <property type="project" value="TreeGrafter"/>
</dbReference>